<dbReference type="Pfam" id="PF08722">
    <property type="entry name" value="Tn7_TnsA-like_N"/>
    <property type="match status" value="1"/>
</dbReference>
<keyword evidence="3" id="KW-1185">Reference proteome</keyword>
<evidence type="ECO:0000313" key="3">
    <source>
        <dbReference type="Proteomes" id="UP000472335"/>
    </source>
</evidence>
<feature type="domain" description="TnsA endonuclease N-terminal" evidence="1">
    <location>
        <begin position="73"/>
        <end position="148"/>
    </location>
</feature>
<comment type="caution">
    <text evidence="2">The sequence shown here is derived from an EMBL/GenBank/DDBJ whole genome shotgun (WGS) entry which is preliminary data.</text>
</comment>
<sequence length="232" mass="26762">MLSFREATGRTREDVDWFSVQADVLRAAAPWRTFRWYKGQKHYSGTYWSSTMGDEVIYESRLELARLLYADFNRAVTSIVSQPFLLRAEVEGKKRAHVPDFLLLTTSGPVIVDVKPTSRLDVPDVARTLAWSREAVERRGWTYEVWSEPPEDELANIRFLAGRRRVSLFDPTLLDVMLAAEFDGVSIAEAISSVPDYPEARVRACLLHLMWRKRWVTSMLRPLGDRNVLRRG</sequence>
<dbReference type="EMBL" id="JAAKZY010000031">
    <property type="protein sequence ID" value="NGO08432.1"/>
    <property type="molecule type" value="Genomic_DNA"/>
</dbReference>
<organism evidence="2 3">
    <name type="scientific">Streptomyces scabichelini</name>
    <dbReference type="NCBI Taxonomy" id="2711217"/>
    <lineage>
        <taxon>Bacteria</taxon>
        <taxon>Bacillati</taxon>
        <taxon>Actinomycetota</taxon>
        <taxon>Actinomycetes</taxon>
        <taxon>Kitasatosporales</taxon>
        <taxon>Streptomycetaceae</taxon>
        <taxon>Streptomyces</taxon>
    </lineage>
</organism>
<protein>
    <submittedName>
        <fullName evidence="2">TnsA-like heteromeric transposase endonuclease subunit</fullName>
    </submittedName>
</protein>
<keyword evidence="2" id="KW-0540">Nuclease</keyword>
<dbReference type="GO" id="GO:0004519">
    <property type="term" value="F:endonuclease activity"/>
    <property type="evidence" value="ECO:0007669"/>
    <property type="project" value="UniProtKB-KW"/>
</dbReference>
<dbReference type="NCBIfam" id="NF033179">
    <property type="entry name" value="TnsA_like_Actin"/>
    <property type="match status" value="1"/>
</dbReference>
<evidence type="ECO:0000313" key="2">
    <source>
        <dbReference type="EMBL" id="NGO08432.1"/>
    </source>
</evidence>
<dbReference type="Proteomes" id="UP000472335">
    <property type="component" value="Unassembled WGS sequence"/>
</dbReference>
<reference evidence="2 3" key="1">
    <citation type="submission" date="2020-02" db="EMBL/GenBank/DDBJ databases">
        <title>Whole-genome analyses of novel actinobacteria.</title>
        <authorList>
            <person name="Sahin N."/>
            <person name="Gencbay T."/>
        </authorList>
    </citation>
    <scope>NUCLEOTIDE SEQUENCE [LARGE SCALE GENOMIC DNA]</scope>
    <source>
        <strain evidence="2 3">HC44</strain>
    </source>
</reference>
<gene>
    <name evidence="2" type="ORF">G5C60_12580</name>
</gene>
<proteinExistence type="predicted"/>
<dbReference type="InterPro" id="IPR048000">
    <property type="entry name" value="TnsA-like"/>
</dbReference>
<dbReference type="InterPro" id="IPR014833">
    <property type="entry name" value="TnsA_N"/>
</dbReference>
<dbReference type="AlphaFoldDB" id="A0A6G4V2Z4"/>
<keyword evidence="2" id="KW-0255">Endonuclease</keyword>
<name>A0A6G4V2Z4_9ACTN</name>
<accession>A0A6G4V2Z4</accession>
<evidence type="ECO:0000259" key="1">
    <source>
        <dbReference type="Pfam" id="PF08722"/>
    </source>
</evidence>
<keyword evidence="2" id="KW-0378">Hydrolase</keyword>